<evidence type="ECO:0000256" key="4">
    <source>
        <dbReference type="ARBA" id="ARBA00022692"/>
    </source>
</evidence>
<dbReference type="SUPFAM" id="SSF56112">
    <property type="entry name" value="Protein kinase-like (PK-like)"/>
    <property type="match status" value="1"/>
</dbReference>
<evidence type="ECO:0000256" key="1">
    <source>
        <dbReference type="ARBA" id="ARBA00004479"/>
    </source>
</evidence>
<dbReference type="InterPro" id="IPR013210">
    <property type="entry name" value="LRR_N_plant-typ"/>
</dbReference>
<keyword evidence="7 11" id="KW-1133">Transmembrane helix</keyword>
<dbReference type="SMART" id="SM00369">
    <property type="entry name" value="LRR_TYP"/>
    <property type="match status" value="5"/>
</dbReference>
<evidence type="ECO:0000259" key="12">
    <source>
        <dbReference type="PROSITE" id="PS50011"/>
    </source>
</evidence>
<dbReference type="InterPro" id="IPR001611">
    <property type="entry name" value="Leu-rich_rpt"/>
</dbReference>
<dbReference type="SUPFAM" id="SSF52058">
    <property type="entry name" value="L domain-like"/>
    <property type="match status" value="1"/>
</dbReference>
<name>A0AAU9S2F7_THLAR</name>
<dbReference type="Proteomes" id="UP000836841">
    <property type="component" value="Unassembled WGS sequence"/>
</dbReference>
<dbReference type="EMBL" id="CAJVSB020000511">
    <property type="protein sequence ID" value="CAH2056672.1"/>
    <property type="molecule type" value="Genomic_DNA"/>
</dbReference>
<dbReference type="GO" id="GO:0004672">
    <property type="term" value="F:protein kinase activity"/>
    <property type="evidence" value="ECO:0007669"/>
    <property type="project" value="InterPro"/>
</dbReference>
<evidence type="ECO:0000256" key="5">
    <source>
        <dbReference type="ARBA" id="ARBA00022729"/>
    </source>
</evidence>
<keyword evidence="14" id="KW-1185">Reference proteome</keyword>
<organism evidence="13 14">
    <name type="scientific">Thlaspi arvense</name>
    <name type="common">Field penny-cress</name>
    <dbReference type="NCBI Taxonomy" id="13288"/>
    <lineage>
        <taxon>Eukaryota</taxon>
        <taxon>Viridiplantae</taxon>
        <taxon>Streptophyta</taxon>
        <taxon>Embryophyta</taxon>
        <taxon>Tracheophyta</taxon>
        <taxon>Spermatophyta</taxon>
        <taxon>Magnoliopsida</taxon>
        <taxon>eudicotyledons</taxon>
        <taxon>Gunneridae</taxon>
        <taxon>Pentapetalae</taxon>
        <taxon>rosids</taxon>
        <taxon>malvids</taxon>
        <taxon>Brassicales</taxon>
        <taxon>Brassicaceae</taxon>
        <taxon>Thlaspideae</taxon>
        <taxon>Thlaspi</taxon>
    </lineage>
</organism>
<comment type="similarity">
    <text evidence="2">Belongs to the RLP family.</text>
</comment>
<dbReference type="InterPro" id="IPR011009">
    <property type="entry name" value="Kinase-like_dom_sf"/>
</dbReference>
<dbReference type="InterPro" id="IPR003591">
    <property type="entry name" value="Leu-rich_rpt_typical-subtyp"/>
</dbReference>
<dbReference type="InterPro" id="IPR000719">
    <property type="entry name" value="Prot_kinase_dom"/>
</dbReference>
<evidence type="ECO:0000256" key="7">
    <source>
        <dbReference type="ARBA" id="ARBA00022989"/>
    </source>
</evidence>
<evidence type="ECO:0000313" key="13">
    <source>
        <dbReference type="EMBL" id="CAH2056672.1"/>
    </source>
</evidence>
<dbReference type="Gene3D" id="1.10.510.10">
    <property type="entry name" value="Transferase(Phosphotransferase) domain 1"/>
    <property type="match status" value="1"/>
</dbReference>
<evidence type="ECO:0000256" key="8">
    <source>
        <dbReference type="ARBA" id="ARBA00023136"/>
    </source>
</evidence>
<keyword evidence="5" id="KW-0732">Signal</keyword>
<keyword evidence="4 11" id="KW-0812">Transmembrane</keyword>
<dbReference type="GO" id="GO:0009791">
    <property type="term" value="P:post-embryonic development"/>
    <property type="evidence" value="ECO:0007669"/>
    <property type="project" value="UniProtKB-ARBA"/>
</dbReference>
<gene>
    <name evidence="13" type="ORF">TAV2_LOCUS11888</name>
</gene>
<keyword evidence="6" id="KW-0677">Repeat</keyword>
<evidence type="ECO:0000256" key="6">
    <source>
        <dbReference type="ARBA" id="ARBA00022737"/>
    </source>
</evidence>
<dbReference type="Gene3D" id="3.80.10.10">
    <property type="entry name" value="Ribonuclease Inhibitor"/>
    <property type="match status" value="2"/>
</dbReference>
<feature type="region of interest" description="Disordered" evidence="10">
    <location>
        <begin position="404"/>
        <end position="429"/>
    </location>
</feature>
<dbReference type="Gene3D" id="3.30.200.20">
    <property type="entry name" value="Phosphorylase Kinase, domain 1"/>
    <property type="match status" value="1"/>
</dbReference>
<protein>
    <recommendedName>
        <fullName evidence="12">Protein kinase domain-containing protein</fullName>
    </recommendedName>
</protein>
<dbReference type="Pfam" id="PF00069">
    <property type="entry name" value="Pkinase"/>
    <property type="match status" value="1"/>
</dbReference>
<dbReference type="Pfam" id="PF08263">
    <property type="entry name" value="LRRNT_2"/>
    <property type="match status" value="1"/>
</dbReference>
<accession>A0AAU9S2F7</accession>
<dbReference type="GO" id="GO:0051707">
    <property type="term" value="P:response to other organism"/>
    <property type="evidence" value="ECO:0007669"/>
    <property type="project" value="UniProtKB-ARBA"/>
</dbReference>
<dbReference type="FunFam" id="3.80.10.10:FF:000453">
    <property type="entry name" value="Leucine-rich receptor-like protein kinase family protein"/>
    <property type="match status" value="1"/>
</dbReference>
<dbReference type="InterPro" id="IPR032675">
    <property type="entry name" value="LRR_dom_sf"/>
</dbReference>
<dbReference type="PANTHER" id="PTHR48008:SF6">
    <property type="entry name" value="LEUCINE-RICH REPEAT RECEPTOR-LIKE PROTEIN KINASE IMK3-RELATED"/>
    <property type="match status" value="1"/>
</dbReference>
<dbReference type="FunFam" id="3.80.10.10:FF:000275">
    <property type="entry name" value="Leucine-rich repeat receptor-like protein kinase"/>
    <property type="match status" value="1"/>
</dbReference>
<keyword evidence="8 11" id="KW-0472">Membrane</keyword>
<evidence type="ECO:0000256" key="9">
    <source>
        <dbReference type="ARBA" id="ARBA00023180"/>
    </source>
</evidence>
<evidence type="ECO:0000256" key="3">
    <source>
        <dbReference type="ARBA" id="ARBA00022614"/>
    </source>
</evidence>
<dbReference type="PANTHER" id="PTHR48008">
    <property type="entry name" value="LEUCINE-RICH REPEAT RECEPTOR-LIKE PROTEIN KINASE IMK3-RELATED"/>
    <property type="match status" value="1"/>
</dbReference>
<feature type="transmembrane region" description="Helical" evidence="11">
    <location>
        <begin position="374"/>
        <end position="395"/>
    </location>
</feature>
<dbReference type="Pfam" id="PF00560">
    <property type="entry name" value="LRR_1"/>
    <property type="match status" value="6"/>
</dbReference>
<proteinExistence type="inferred from homology"/>
<dbReference type="InterPro" id="IPR052451">
    <property type="entry name" value="Ser/Thr_kinase-like"/>
</dbReference>
<sequence>METQTTNFNSFLANPSKNLQFPRDKSQCCPHSFFGSTKKLLLRTQLIWLFQLLICTAQWDGVMVTQSDYQSLQAFKRELIDTEGFLKSWNDSGEGACSGGWIGVKCAQGQVIVIQLPWKGLGGKISESIGQFQALRKLSLHDNLLQGPIPLSLGFLRNLRGIQLFNNKLSGSIPHSLGSCPLLQTLDFSNNSLTGEIPGGIFGSANLSGLNLSFNSLFGSIPSEIGRLYKLTTLDLSNAGINGSLPVSLSNLSSLSVLNLQGNRLSGQIPATFGRISSLTELDLAYNNLSGEIPSSLGDLPKLAYFNASYNNFSGSVPTHLYQKFNSSSFVGNLHLCGYTASTPCPPPASPAHIPGRSAETNRTHHRRHDSRNIIFIGFGIFIVVVLCFLVLCYLTRKTAVSKVKDSQPGGKAGRARPEKGGEGGGETGGKLVRFEGPVALTEEGLFSAMAEALGKSTYGTAYKATMEDGKQLAVKRLRAKLTKSRKELEAEVKLLGKIRHPNLLALRAYYFGPRGDKLLVVKIVRGTAQGLLYLHAHVKIVHGNLTSSNVLLDEQMNPKVSDYALSRLMVGEANANAILAAEALGYWAPELSRLENANMKTDVYSLGVIVLELVTGKSPTEARNNGMDLPRWVASAMEERKVNEVFDPKLRKHTSVVQNELIETLKLALHCVNLLPSARPEVEQVLQRVEEIRPENGATKVWQ</sequence>
<dbReference type="GO" id="GO:0005524">
    <property type="term" value="F:ATP binding"/>
    <property type="evidence" value="ECO:0007669"/>
    <property type="project" value="InterPro"/>
</dbReference>
<dbReference type="GO" id="GO:0006952">
    <property type="term" value="P:defense response"/>
    <property type="evidence" value="ECO:0007669"/>
    <property type="project" value="UniProtKB-ARBA"/>
</dbReference>
<evidence type="ECO:0000256" key="2">
    <source>
        <dbReference type="ARBA" id="ARBA00009592"/>
    </source>
</evidence>
<reference evidence="13 14" key="1">
    <citation type="submission" date="2022-03" db="EMBL/GenBank/DDBJ databases">
        <authorList>
            <person name="Nunn A."/>
            <person name="Chopra R."/>
            <person name="Nunn A."/>
            <person name="Contreras Garrido A."/>
        </authorList>
    </citation>
    <scope>NUCLEOTIDE SEQUENCE [LARGE SCALE GENOMIC DNA]</scope>
</reference>
<keyword evidence="9" id="KW-0325">Glycoprotein</keyword>
<evidence type="ECO:0000313" key="14">
    <source>
        <dbReference type="Proteomes" id="UP000836841"/>
    </source>
</evidence>
<comment type="subcellular location">
    <subcellularLocation>
        <location evidence="1">Membrane</location>
        <topology evidence="1">Single-pass type I membrane protein</topology>
    </subcellularLocation>
</comment>
<feature type="domain" description="Protein kinase" evidence="12">
    <location>
        <begin position="448"/>
        <end position="693"/>
    </location>
</feature>
<dbReference type="AlphaFoldDB" id="A0AAU9S2F7"/>
<dbReference type="GO" id="GO:0016020">
    <property type="term" value="C:membrane"/>
    <property type="evidence" value="ECO:0007669"/>
    <property type="project" value="UniProtKB-SubCell"/>
</dbReference>
<comment type="caution">
    <text evidence="13">The sequence shown here is derived from an EMBL/GenBank/DDBJ whole genome shotgun (WGS) entry which is preliminary data.</text>
</comment>
<keyword evidence="3" id="KW-0433">Leucine-rich repeat</keyword>
<evidence type="ECO:0000256" key="11">
    <source>
        <dbReference type="SAM" id="Phobius"/>
    </source>
</evidence>
<evidence type="ECO:0000256" key="10">
    <source>
        <dbReference type="SAM" id="MobiDB-lite"/>
    </source>
</evidence>
<dbReference type="PROSITE" id="PS50011">
    <property type="entry name" value="PROTEIN_KINASE_DOM"/>
    <property type="match status" value="1"/>
</dbReference>